<feature type="binding site" evidence="5">
    <location>
        <position position="309"/>
    </location>
    <ligand>
        <name>Zn(2+)</name>
        <dbReference type="ChEBI" id="CHEBI:29105"/>
    </ligand>
</feature>
<evidence type="ECO:0000313" key="8">
    <source>
        <dbReference type="Proteomes" id="UP000515703"/>
    </source>
</evidence>
<accession>A0A7I8DHH0</accession>
<comment type="similarity">
    <text evidence="5">Belongs to the queuine tRNA-ribosyltransferase family.</text>
</comment>
<proteinExistence type="inferred from homology"/>
<dbReference type="AlphaFoldDB" id="A0A7I8DHH0"/>
<dbReference type="GO" id="GO:0008616">
    <property type="term" value="P:tRNA queuosine(34) biosynthetic process"/>
    <property type="evidence" value="ECO:0007669"/>
    <property type="project" value="UniProtKB-UniRule"/>
</dbReference>
<evidence type="ECO:0000256" key="4">
    <source>
        <dbReference type="ARBA" id="ARBA00022785"/>
    </source>
</evidence>
<dbReference type="NCBIfam" id="TIGR00430">
    <property type="entry name" value="Q_tRNA_tgt"/>
    <property type="match status" value="1"/>
</dbReference>
<evidence type="ECO:0000256" key="3">
    <source>
        <dbReference type="ARBA" id="ARBA00022694"/>
    </source>
</evidence>
<dbReference type="EMBL" id="AP023368">
    <property type="protein sequence ID" value="BCJ97958.1"/>
    <property type="molecule type" value="Genomic_DNA"/>
</dbReference>
<evidence type="ECO:0000313" key="7">
    <source>
        <dbReference type="EMBL" id="BCJ97958.1"/>
    </source>
</evidence>
<feature type="domain" description="tRNA-guanine(15) transglycosylase-like" evidence="6">
    <location>
        <begin position="10"/>
        <end position="369"/>
    </location>
</feature>
<feature type="binding site" evidence="5">
    <location>
        <position position="143"/>
    </location>
    <ligand>
        <name>substrate</name>
    </ligand>
</feature>
<dbReference type="GO" id="GO:0046872">
    <property type="term" value="F:metal ion binding"/>
    <property type="evidence" value="ECO:0007669"/>
    <property type="project" value="UniProtKB-KW"/>
</dbReference>
<feature type="binding site" evidence="5">
    <location>
        <position position="311"/>
    </location>
    <ligand>
        <name>Zn(2+)</name>
        <dbReference type="ChEBI" id="CHEBI:29105"/>
    </ligand>
</feature>
<keyword evidence="3 5" id="KW-0819">tRNA processing</keyword>
<sequence length="382" mass="43082">MYKLLAKDGRAKRGEFHTVHGVIQTPVFMNVGTAAAIKGAVSTQDLQEIKTQVELSNTYHLHVRPGDEVVKKLGGLHKFMVWDKPILTDSGGFQVFSLAGLRKIKEEGVYFNSHIDGKKIFMGPEESMRIQSNLASTIAMAFDECPPHPAERSYMQNSVDRTTRWLVRCKDELSRLNSLPDTINKNQMLFGINQGGTYKDIRIEHAKRISEFDLNGYALGGLAVGESHAEMYYILEETVPYLPLEKPTYLMGVGTPENILESVERGVDFFDCVYPARNGRHGHAYTNHGKMNLMNAKYELDGAPIESGCGCPVCRHYSRAYIRHLLKAKEMLGLRLLVTHNLYFYNNMMEEIRGAIEEQRYAEYKKAKLDGFAAGNFAVGEE</sequence>
<feature type="binding site" evidence="5">
    <location>
        <position position="194"/>
    </location>
    <ligand>
        <name>substrate</name>
    </ligand>
</feature>
<protein>
    <recommendedName>
        <fullName evidence="5">Queuine tRNA-ribosyltransferase</fullName>
        <ecNumber evidence="5">2.4.2.29</ecNumber>
    </recommendedName>
    <alternativeName>
        <fullName evidence="5">Guanine insertion enzyme</fullName>
    </alternativeName>
    <alternativeName>
        <fullName evidence="5">tRNA-guanine transglycosylase</fullName>
    </alternativeName>
</protein>
<evidence type="ECO:0000256" key="2">
    <source>
        <dbReference type="ARBA" id="ARBA00022679"/>
    </source>
</evidence>
<dbReference type="PANTHER" id="PTHR46499">
    <property type="entry name" value="QUEUINE TRNA-RIBOSYLTRANSFERASE"/>
    <property type="match status" value="1"/>
</dbReference>
<dbReference type="PANTHER" id="PTHR46499:SF1">
    <property type="entry name" value="QUEUINE TRNA-RIBOSYLTRANSFERASE"/>
    <property type="match status" value="1"/>
</dbReference>
<dbReference type="GO" id="GO:0008479">
    <property type="term" value="F:tRNA-guanosine(34) queuine transglycosylase activity"/>
    <property type="evidence" value="ECO:0007669"/>
    <property type="project" value="UniProtKB-UniRule"/>
</dbReference>
<feature type="binding site" evidence="5">
    <location>
        <position position="340"/>
    </location>
    <ligand>
        <name>Zn(2+)</name>
        <dbReference type="ChEBI" id="CHEBI:29105"/>
    </ligand>
</feature>
<comment type="pathway">
    <text evidence="5">tRNA modification; tRNA-queuosine biosynthesis.</text>
</comment>
<feature type="active site" description="Proton acceptor" evidence="5">
    <location>
        <position position="89"/>
    </location>
</feature>
<evidence type="ECO:0000256" key="5">
    <source>
        <dbReference type="HAMAP-Rule" id="MF_00168"/>
    </source>
</evidence>
<feature type="active site" description="Nucleophile" evidence="5">
    <location>
        <position position="271"/>
    </location>
</feature>
<organism evidence="7 8">
    <name type="scientific">Anaerocolumna chitinilytica</name>
    <dbReference type="NCBI Taxonomy" id="1727145"/>
    <lineage>
        <taxon>Bacteria</taxon>
        <taxon>Bacillati</taxon>
        <taxon>Bacillota</taxon>
        <taxon>Clostridia</taxon>
        <taxon>Lachnospirales</taxon>
        <taxon>Lachnospiraceae</taxon>
        <taxon>Anaerocolumna</taxon>
    </lineage>
</organism>
<dbReference type="KEGG" id="acht:bsdcttw_09990"/>
<keyword evidence="4 5" id="KW-0671">Queuosine biosynthesis</keyword>
<keyword evidence="2 5" id="KW-0808">Transferase</keyword>
<dbReference type="NCBIfam" id="TIGR00449">
    <property type="entry name" value="tgt_general"/>
    <property type="match status" value="1"/>
</dbReference>
<keyword evidence="5" id="KW-0862">Zinc</keyword>
<dbReference type="Pfam" id="PF01702">
    <property type="entry name" value="TGT"/>
    <property type="match status" value="1"/>
</dbReference>
<dbReference type="HAMAP" id="MF_00168">
    <property type="entry name" value="Q_tRNA_Tgt"/>
    <property type="match status" value="1"/>
</dbReference>
<dbReference type="GO" id="GO:0005829">
    <property type="term" value="C:cytosol"/>
    <property type="evidence" value="ECO:0007669"/>
    <property type="project" value="TreeGrafter"/>
</dbReference>
<comment type="function">
    <text evidence="5">Catalyzes the base-exchange of a guanine (G) residue with the queuine precursor 7-aminomethyl-7-deazaguanine (PreQ1) at position 34 (anticodon wobble position) in tRNAs with GU(N) anticodons (tRNA-Asp, -Asn, -His and -Tyr). Catalysis occurs through a double-displacement mechanism. The nucleophile active site attacks the C1' of nucleotide 34 to detach the guanine base from the RNA, forming a covalent enzyme-RNA intermediate. The proton acceptor active site deprotonates the incoming PreQ1, allowing a nucleophilic attack on the C1' of the ribose to form the product. After dissociation, two additional enzymatic reactions on the tRNA convert PreQ1 to queuine (Q), resulting in the hypermodified nucleoside queuosine (7-(((4,5-cis-dihydroxy-2-cyclopenten-1-yl)amino)methyl)-7-deazaguanosine).</text>
</comment>
<dbReference type="InterPro" id="IPR002616">
    <property type="entry name" value="tRNA_ribo_trans-like"/>
</dbReference>
<reference evidence="7 8" key="2">
    <citation type="submission" date="2020-08" db="EMBL/GenBank/DDBJ databases">
        <authorList>
            <person name="Ueki A."/>
            <person name="Tonouchi A."/>
        </authorList>
    </citation>
    <scope>NUCLEOTIDE SEQUENCE [LARGE SCALE GENOMIC DNA]</scope>
    <source>
        <strain evidence="7 8">CTTW</strain>
    </source>
</reference>
<dbReference type="InterPro" id="IPR004803">
    <property type="entry name" value="TGT"/>
</dbReference>
<feature type="binding site" evidence="5">
    <location>
        <position position="314"/>
    </location>
    <ligand>
        <name>Zn(2+)</name>
        <dbReference type="ChEBI" id="CHEBI:29105"/>
    </ligand>
</feature>
<feature type="region of interest" description="RNA binding" evidence="5">
    <location>
        <begin position="252"/>
        <end position="258"/>
    </location>
</feature>
<dbReference type="Proteomes" id="UP000515703">
    <property type="component" value="Chromosome"/>
</dbReference>
<dbReference type="SUPFAM" id="SSF51713">
    <property type="entry name" value="tRNA-guanine transglycosylase"/>
    <property type="match status" value="1"/>
</dbReference>
<name>A0A7I8DHH0_9FIRM</name>
<evidence type="ECO:0000259" key="6">
    <source>
        <dbReference type="Pfam" id="PF01702"/>
    </source>
</evidence>
<feature type="binding site" evidence="5">
    <location>
        <begin position="89"/>
        <end position="93"/>
    </location>
    <ligand>
        <name>substrate</name>
    </ligand>
</feature>
<comment type="cofactor">
    <cofactor evidence="5">
        <name>Zn(2+)</name>
        <dbReference type="ChEBI" id="CHEBI:29105"/>
    </cofactor>
    <text evidence="5">Binds 1 zinc ion per subunit.</text>
</comment>
<comment type="catalytic activity">
    <reaction evidence="5">
        <text>7-aminomethyl-7-carbaguanine + guanosine(34) in tRNA = 7-aminomethyl-7-carbaguanosine(34) in tRNA + guanine</text>
        <dbReference type="Rhea" id="RHEA:24104"/>
        <dbReference type="Rhea" id="RHEA-COMP:10341"/>
        <dbReference type="Rhea" id="RHEA-COMP:10342"/>
        <dbReference type="ChEBI" id="CHEBI:16235"/>
        <dbReference type="ChEBI" id="CHEBI:58703"/>
        <dbReference type="ChEBI" id="CHEBI:74269"/>
        <dbReference type="ChEBI" id="CHEBI:82833"/>
        <dbReference type="EC" id="2.4.2.29"/>
    </reaction>
</comment>
<reference evidence="7 8" key="1">
    <citation type="submission" date="2020-08" db="EMBL/GenBank/DDBJ databases">
        <title>Draft genome sequencing of an Anaerocolumna strain isolated from anoxic soil subjected to BSD treatment.</title>
        <authorList>
            <person name="Uek A."/>
            <person name="Tonouchi A."/>
        </authorList>
    </citation>
    <scope>NUCLEOTIDE SEQUENCE [LARGE SCALE GENOMIC DNA]</scope>
    <source>
        <strain evidence="7 8">CTTW</strain>
    </source>
</reference>
<dbReference type="EC" id="2.4.2.29" evidence="5"/>
<feature type="region of interest" description="RNA binding; important for wobble base 34 recognition" evidence="5">
    <location>
        <begin position="276"/>
        <end position="280"/>
    </location>
</feature>
<keyword evidence="5" id="KW-0479">Metal-binding</keyword>
<evidence type="ECO:0000256" key="1">
    <source>
        <dbReference type="ARBA" id="ARBA00022676"/>
    </source>
</evidence>
<keyword evidence="1 5" id="KW-0328">Glycosyltransferase</keyword>
<dbReference type="UniPathway" id="UPA00392"/>
<dbReference type="InterPro" id="IPR050076">
    <property type="entry name" value="ArchSynthase1/Queuine_TRR"/>
</dbReference>
<comment type="subunit">
    <text evidence="5">Homodimer. Within each dimer, one monomer is responsible for RNA recognition and catalysis, while the other monomer binds to the replacement base PreQ1.</text>
</comment>
<keyword evidence="8" id="KW-1185">Reference proteome</keyword>
<dbReference type="InterPro" id="IPR036511">
    <property type="entry name" value="TGT-like_sf"/>
</dbReference>
<dbReference type="RefSeq" id="WP_185258326.1">
    <property type="nucleotide sequence ID" value="NZ_AP023368.1"/>
</dbReference>
<dbReference type="Gene3D" id="3.20.20.105">
    <property type="entry name" value="Queuine tRNA-ribosyltransferase-like"/>
    <property type="match status" value="1"/>
</dbReference>
<feature type="binding site" evidence="5">
    <location>
        <position position="221"/>
    </location>
    <ligand>
        <name>substrate</name>
    </ligand>
</feature>
<gene>
    <name evidence="5 7" type="primary">tgt</name>
    <name evidence="7" type="ORF">bsdcttw_09990</name>
</gene>